<dbReference type="SMART" id="SM01260">
    <property type="entry name" value="LANC_like"/>
    <property type="match status" value="1"/>
</dbReference>
<dbReference type="Pfam" id="PF13575">
    <property type="entry name" value="DUF4135"/>
    <property type="match status" value="1"/>
</dbReference>
<dbReference type="InterPro" id="IPR017146">
    <property type="entry name" value="Lanti_2_LanM"/>
</dbReference>
<dbReference type="GO" id="GO:0031179">
    <property type="term" value="P:peptide modification"/>
    <property type="evidence" value="ECO:0007669"/>
    <property type="project" value="InterPro"/>
</dbReference>
<comment type="caution">
    <text evidence="3">The sequence shown here is derived from an EMBL/GenBank/DDBJ whole genome shotgun (WGS) entry which is preliminary data.</text>
</comment>
<dbReference type="Gene3D" id="1.50.10.20">
    <property type="match status" value="1"/>
</dbReference>
<evidence type="ECO:0000313" key="3">
    <source>
        <dbReference type="EMBL" id="MBZ1351084.1"/>
    </source>
</evidence>
<keyword evidence="1" id="KW-0862">Zinc</keyword>
<dbReference type="GO" id="GO:0046872">
    <property type="term" value="F:metal ion binding"/>
    <property type="evidence" value="ECO:0007669"/>
    <property type="project" value="UniProtKB-KW"/>
</dbReference>
<dbReference type="PRINTS" id="PR01950">
    <property type="entry name" value="LANCSUPER"/>
</dbReference>
<dbReference type="SUPFAM" id="SSF158745">
    <property type="entry name" value="LanC-like"/>
    <property type="match status" value="1"/>
</dbReference>
<dbReference type="InterPro" id="IPR025410">
    <property type="entry name" value="Lant_dehyd"/>
</dbReference>
<keyword evidence="1" id="KW-0479">Metal-binding</keyword>
<proteinExistence type="predicted"/>
<evidence type="ECO:0000259" key="2">
    <source>
        <dbReference type="Pfam" id="PF13575"/>
    </source>
</evidence>
<dbReference type="PIRSF" id="PIRSF037228">
    <property type="entry name" value="Lant_mod_RumM"/>
    <property type="match status" value="1"/>
</dbReference>
<protein>
    <submittedName>
        <fullName evidence="3">Type 2 lantipeptide synthetase LanM family protein</fullName>
    </submittedName>
</protein>
<sequence>MSFDPKSILITAASIDELMRSNYQAAIGQKDSSDRAGLRLAAWCRSASSGDWGLFFTRLKRDGLSLETVIQKFSEVAAHANSQQPAWYIDAQWIYTALTGPYSCSDGFLTDKNAQPFEQLFYALVQTAESKVKAITSDNARVLFNDHAAKDLRVGLLKLLTELYGPLLYSKFVALLKKHSIDGKLPASAESKGHTHYDALIEQLRASELATIFADKPVLLRLTATITRQWIDTTAELINRLATDIDTIKASLTKSAAEVRVQAVGGDLSDPHNFGHSVQIITFEDNSKVVYKPKDLGLDIAWYELIQQFNASKPPVELKPVKTISCSDYGWTEFIPHTACDSEQDVALFYRRSGAWLAIFHLLASSDMHFENILAHGAHPVPIDLEMILQASTPEAEQSTAKTEAHMVTNQRVANSVLMVGMLPSYTKSPNNKVFDAGGLNAVKSTAPIGSWRSINTDGMRWMQAPNDSTEIPNVPHIGGQYAQLGDYLTEFIEGFEQYSLFLLKQRDAIGTTNILNPFRKKPVRKVIRNTRFYYMLLQRLKDHRQMGDGITWSAQADFLARLADWDSAVDLIWPLQAAERLALVNLNVPHFVSPSDEDRLSAITGHCTKTNAIPGLQRATLRFDEWCEAEIAHQVEIIRVSTSFVSTSDTSDSNRYIFSRKLKQAVKPFDDVALLEELSYIVSDIQRYGTVRNESAAWLGLDWLGDSEVGQLVTIGPDLYNGAGGIALFLSAYSRHTNDPASRELAIKAIAATRQQITQPSALRWVRSLGIGGASGLGSVVYLLTQIAIFLDDSAILADATTASNLFTNEVIASDRSLDIIGGSAGAILGLLALYRKTQAPSVLAKAIACGDHLLRTPRTGEVGQRCWIGIGMGDHCLTGFSHGAAGFAFALSALASASGRKDFAQAADECSAFETSCYNALQLNWPDLRSASQTSSWPSQWCHGAVGIGLARVAHTKTDSSGLSNVLNDISNAVKNTTANWPQPADTLCCGTLGSIELLGEAGRLLKDPALSDLSDQRLAQIIINRQESGSYSWAGGTSLPFNLGLFRGLSGVGYTILRKLDRTLPNVLLWE</sequence>
<gene>
    <name evidence="3" type="ORF">KZZ10_10550</name>
</gene>
<accession>A0A953NA46</accession>
<name>A0A953NA46_9BURK</name>
<keyword evidence="4" id="KW-1185">Reference proteome</keyword>
<feature type="domain" description="Lantibiotic biosynthesis protein dehydration" evidence="2">
    <location>
        <begin position="217"/>
        <end position="593"/>
    </location>
</feature>
<feature type="binding site" evidence="1">
    <location>
        <position position="944"/>
    </location>
    <ligand>
        <name>Zn(2+)</name>
        <dbReference type="ChEBI" id="CHEBI:29105"/>
    </ligand>
</feature>
<evidence type="ECO:0000313" key="4">
    <source>
        <dbReference type="Proteomes" id="UP000739565"/>
    </source>
</evidence>
<dbReference type="InterPro" id="IPR007822">
    <property type="entry name" value="LANC-like"/>
</dbReference>
<dbReference type="RefSeq" id="WP_259661486.1">
    <property type="nucleotide sequence ID" value="NZ_JAHXRI010000007.1"/>
</dbReference>
<feature type="binding site" evidence="1">
    <location>
        <position position="991"/>
    </location>
    <ligand>
        <name>Zn(2+)</name>
        <dbReference type="ChEBI" id="CHEBI:29105"/>
    </ligand>
</feature>
<dbReference type="Pfam" id="PF05147">
    <property type="entry name" value="LANC_like"/>
    <property type="match status" value="1"/>
</dbReference>
<dbReference type="NCBIfam" id="TIGR03897">
    <property type="entry name" value="lanti_2_LanM"/>
    <property type="match status" value="1"/>
</dbReference>
<reference evidence="3" key="1">
    <citation type="submission" date="2021-07" db="EMBL/GenBank/DDBJ databases">
        <title>New genus and species of the family Alcaligenaceae.</title>
        <authorList>
            <person name="Hahn M.W."/>
        </authorList>
    </citation>
    <scope>NUCLEOTIDE SEQUENCE</scope>
    <source>
        <strain evidence="3">LF4-65</strain>
    </source>
</reference>
<organism evidence="3 4">
    <name type="scientific">Zwartia hollandica</name>
    <dbReference type="NCBI Taxonomy" id="324606"/>
    <lineage>
        <taxon>Bacteria</taxon>
        <taxon>Pseudomonadati</taxon>
        <taxon>Pseudomonadota</taxon>
        <taxon>Betaproteobacteria</taxon>
        <taxon>Burkholderiales</taxon>
        <taxon>Alcaligenaceae</taxon>
        <taxon>Zwartia</taxon>
    </lineage>
</organism>
<dbReference type="AlphaFoldDB" id="A0A953NA46"/>
<evidence type="ECO:0000256" key="1">
    <source>
        <dbReference type="PIRSR" id="PIRSR607822-1"/>
    </source>
</evidence>
<dbReference type="EMBL" id="JAHXRI010000007">
    <property type="protein sequence ID" value="MBZ1351084.1"/>
    <property type="molecule type" value="Genomic_DNA"/>
</dbReference>
<dbReference type="Proteomes" id="UP000739565">
    <property type="component" value="Unassembled WGS sequence"/>
</dbReference>
<dbReference type="CDD" id="cd04792">
    <property type="entry name" value="LanM-like"/>
    <property type="match status" value="1"/>
</dbReference>